<feature type="transmembrane region" description="Helical" evidence="7">
    <location>
        <begin position="303"/>
        <end position="322"/>
    </location>
</feature>
<feature type="transmembrane region" description="Helical" evidence="7">
    <location>
        <begin position="139"/>
        <end position="158"/>
    </location>
</feature>
<keyword evidence="5 7" id="KW-0472">Membrane</keyword>
<evidence type="ECO:0000259" key="8">
    <source>
        <dbReference type="PROSITE" id="PS50850"/>
    </source>
</evidence>
<reference evidence="9 10" key="1">
    <citation type="submission" date="2017-09" db="EMBL/GenBank/DDBJ databases">
        <authorList>
            <person name="Lee N."/>
            <person name="Cho B.-K."/>
        </authorList>
    </citation>
    <scope>NUCLEOTIDE SEQUENCE [LARGE SCALE GENOMIC DNA]</scope>
    <source>
        <strain evidence="9 10">ATCC 27476</strain>
    </source>
</reference>
<organism evidence="9 10">
    <name type="scientific">Streptomyces vinaceus</name>
    <dbReference type="NCBI Taxonomy" id="1960"/>
    <lineage>
        <taxon>Bacteria</taxon>
        <taxon>Bacillati</taxon>
        <taxon>Actinomycetota</taxon>
        <taxon>Actinomycetes</taxon>
        <taxon>Kitasatosporales</taxon>
        <taxon>Streptomycetaceae</taxon>
        <taxon>Streptomyces</taxon>
    </lineage>
</organism>
<dbReference type="Proteomes" id="UP000325563">
    <property type="component" value="Chromosome"/>
</dbReference>
<dbReference type="GeneID" id="95609204"/>
<proteinExistence type="predicted"/>
<feature type="transmembrane region" description="Helical" evidence="7">
    <location>
        <begin position="425"/>
        <end position="453"/>
    </location>
</feature>
<dbReference type="EMBL" id="CP023692">
    <property type="protein sequence ID" value="QEV43883.1"/>
    <property type="molecule type" value="Genomic_DNA"/>
</dbReference>
<dbReference type="PANTHER" id="PTHR42718">
    <property type="entry name" value="MAJOR FACILITATOR SUPERFAMILY MULTIDRUG TRANSPORTER MFSC"/>
    <property type="match status" value="1"/>
</dbReference>
<evidence type="ECO:0000256" key="6">
    <source>
        <dbReference type="ARBA" id="ARBA00023251"/>
    </source>
</evidence>
<sequence length="467" mass="48438">MPRKHYVVIAMGCAGGMVMLDQTVVALALDPVARSLDLTTFVMQAIVLVYSLEMSACTPVGAMASRRFGLLRTFRFGTVVFTLGSGLCGLAPGGDAAEPYLLTMRVVQGLGAALMLPVATTLISNVYEEHERGRALARYAGLAQVFYVLGPVLGAVLIESLGWRSVFLANVPVGALTLWAIARARVPKEAPGGTFTLGQPVAVVLSLGTFIFGLYQCGVWGITDGRTITALLLGALALSLTARFVLRSPHPIVDLRLLRIGPYAVEVALTFLLQAAQLVLLVHGTLFLRQAMGLSLRDTGLCLLPLVTSLAAGTFLSGYLLDRSGSIRVPALLGLTLAVGGAVAWTLALPGGEYGPQVPGMVLAGLGMGLPVPALSAEMMRSVPADKRTDASVVRQTFRQLGGAIGLAGVGAAVLGANADASDQAGVITASAAVVAFLMAGCVLVVALLVATVKLPRARTRGRSARP</sequence>
<dbReference type="RefSeq" id="WP_150492323.1">
    <property type="nucleotide sequence ID" value="NZ_BNBW01000012.1"/>
</dbReference>
<dbReference type="InterPro" id="IPR020846">
    <property type="entry name" value="MFS_dom"/>
</dbReference>
<dbReference type="Gene3D" id="1.20.1720.10">
    <property type="entry name" value="Multidrug resistance protein D"/>
    <property type="match status" value="1"/>
</dbReference>
<dbReference type="GO" id="GO:0005886">
    <property type="term" value="C:plasma membrane"/>
    <property type="evidence" value="ECO:0007669"/>
    <property type="project" value="UniProtKB-SubCell"/>
</dbReference>
<name>A0A5J6J113_STRVI</name>
<evidence type="ECO:0000256" key="3">
    <source>
        <dbReference type="ARBA" id="ARBA00022692"/>
    </source>
</evidence>
<dbReference type="InterPro" id="IPR036259">
    <property type="entry name" value="MFS_trans_sf"/>
</dbReference>
<evidence type="ECO:0000313" key="10">
    <source>
        <dbReference type="Proteomes" id="UP000325563"/>
    </source>
</evidence>
<keyword evidence="4 7" id="KW-1133">Transmembrane helix</keyword>
<feature type="transmembrane region" description="Helical" evidence="7">
    <location>
        <begin position="7"/>
        <end position="29"/>
    </location>
</feature>
<dbReference type="CDD" id="cd17321">
    <property type="entry name" value="MFS_MMR_MDR_like"/>
    <property type="match status" value="1"/>
</dbReference>
<feature type="transmembrane region" description="Helical" evidence="7">
    <location>
        <begin position="164"/>
        <end position="182"/>
    </location>
</feature>
<evidence type="ECO:0000256" key="5">
    <source>
        <dbReference type="ARBA" id="ARBA00023136"/>
    </source>
</evidence>
<keyword evidence="6" id="KW-0046">Antibiotic resistance</keyword>
<dbReference type="GO" id="GO:0046677">
    <property type="term" value="P:response to antibiotic"/>
    <property type="evidence" value="ECO:0007669"/>
    <property type="project" value="UniProtKB-KW"/>
</dbReference>
<evidence type="ECO:0000256" key="4">
    <source>
        <dbReference type="ARBA" id="ARBA00022989"/>
    </source>
</evidence>
<accession>A0A5J6J113</accession>
<feature type="transmembrane region" description="Helical" evidence="7">
    <location>
        <begin position="329"/>
        <end position="348"/>
    </location>
</feature>
<dbReference type="AlphaFoldDB" id="A0A5J6J113"/>
<gene>
    <name evidence="9" type="ORF">CP980_01255</name>
</gene>
<feature type="domain" description="Major facilitator superfamily (MFS) profile" evidence="8">
    <location>
        <begin position="7"/>
        <end position="459"/>
    </location>
</feature>
<dbReference type="PANTHER" id="PTHR42718:SF9">
    <property type="entry name" value="MAJOR FACILITATOR SUPERFAMILY MULTIDRUG TRANSPORTER MFSC"/>
    <property type="match status" value="1"/>
</dbReference>
<keyword evidence="3 7" id="KW-0812">Transmembrane</keyword>
<keyword evidence="2" id="KW-0813">Transport</keyword>
<evidence type="ECO:0000256" key="1">
    <source>
        <dbReference type="ARBA" id="ARBA00004651"/>
    </source>
</evidence>
<feature type="transmembrane region" description="Helical" evidence="7">
    <location>
        <begin position="74"/>
        <end position="94"/>
    </location>
</feature>
<protein>
    <submittedName>
        <fullName evidence="9">MFS transporter</fullName>
    </submittedName>
</protein>
<dbReference type="PROSITE" id="PS50850">
    <property type="entry name" value="MFS"/>
    <property type="match status" value="1"/>
</dbReference>
<dbReference type="GO" id="GO:0022857">
    <property type="term" value="F:transmembrane transporter activity"/>
    <property type="evidence" value="ECO:0007669"/>
    <property type="project" value="InterPro"/>
</dbReference>
<feature type="transmembrane region" description="Helical" evidence="7">
    <location>
        <begin position="227"/>
        <end position="246"/>
    </location>
</feature>
<feature type="transmembrane region" description="Helical" evidence="7">
    <location>
        <begin position="106"/>
        <end position="127"/>
    </location>
</feature>
<comment type="subcellular location">
    <subcellularLocation>
        <location evidence="1">Cell membrane</location>
        <topology evidence="1">Multi-pass membrane protein</topology>
    </subcellularLocation>
</comment>
<dbReference type="Gene3D" id="1.20.1250.20">
    <property type="entry name" value="MFS general substrate transporter like domains"/>
    <property type="match status" value="1"/>
</dbReference>
<feature type="transmembrane region" description="Helical" evidence="7">
    <location>
        <begin position="267"/>
        <end position="288"/>
    </location>
</feature>
<dbReference type="SUPFAM" id="SSF103473">
    <property type="entry name" value="MFS general substrate transporter"/>
    <property type="match status" value="1"/>
</dbReference>
<keyword evidence="10" id="KW-1185">Reference proteome</keyword>
<evidence type="ECO:0000256" key="7">
    <source>
        <dbReference type="SAM" id="Phobius"/>
    </source>
</evidence>
<evidence type="ECO:0000256" key="2">
    <source>
        <dbReference type="ARBA" id="ARBA00022448"/>
    </source>
</evidence>
<dbReference type="InterPro" id="IPR011701">
    <property type="entry name" value="MFS"/>
</dbReference>
<feature type="transmembrane region" description="Helical" evidence="7">
    <location>
        <begin position="194"/>
        <end position="215"/>
    </location>
</feature>
<evidence type="ECO:0000313" key="9">
    <source>
        <dbReference type="EMBL" id="QEV43883.1"/>
    </source>
</evidence>
<feature type="transmembrane region" description="Helical" evidence="7">
    <location>
        <begin position="360"/>
        <end position="380"/>
    </location>
</feature>
<dbReference type="KEGG" id="svn:CP980_01255"/>
<dbReference type="Pfam" id="PF07690">
    <property type="entry name" value="MFS_1"/>
    <property type="match status" value="1"/>
</dbReference>
<feature type="transmembrane region" description="Helical" evidence="7">
    <location>
        <begin position="41"/>
        <end position="62"/>
    </location>
</feature>
<feature type="transmembrane region" description="Helical" evidence="7">
    <location>
        <begin position="401"/>
        <end position="419"/>
    </location>
</feature>